<sequence length="233" mass="27020">MIFGNKKQIASNGFDFVQKQRNPKKRQKRFDDDEKWLRSGDRPFTKAKRSNRNVFDQNELQTYVSLEKMLHKAIHAIRQLKKKGNANTSSAPKQHNIKRVPLPIFDDFTNEPMEGLDKEQIYGHQANQERSSSLQKLDRTQVESGRELSTAGSKHDGKTRNWTKTLNFGIMEVFDEAEGSGNIYRQADQKFTERIEIAQMNREARGVSMHESRTWCQVSSKLSVNRSNTCRRA</sequence>
<feature type="compositionally biased region" description="Basic and acidic residues" evidence="1">
    <location>
        <begin position="29"/>
        <end position="44"/>
    </location>
</feature>
<name>A0ABQ7ATJ6_BRACR</name>
<accession>A0ABQ7ATJ6</accession>
<protein>
    <submittedName>
        <fullName evidence="2">Uncharacterized protein</fullName>
    </submittedName>
</protein>
<organism evidence="2 3">
    <name type="scientific">Brassica cretica</name>
    <name type="common">Mustard</name>
    <dbReference type="NCBI Taxonomy" id="69181"/>
    <lineage>
        <taxon>Eukaryota</taxon>
        <taxon>Viridiplantae</taxon>
        <taxon>Streptophyta</taxon>
        <taxon>Embryophyta</taxon>
        <taxon>Tracheophyta</taxon>
        <taxon>Spermatophyta</taxon>
        <taxon>Magnoliopsida</taxon>
        <taxon>eudicotyledons</taxon>
        <taxon>Gunneridae</taxon>
        <taxon>Pentapetalae</taxon>
        <taxon>rosids</taxon>
        <taxon>malvids</taxon>
        <taxon>Brassicales</taxon>
        <taxon>Brassicaceae</taxon>
        <taxon>Brassiceae</taxon>
        <taxon>Brassica</taxon>
    </lineage>
</organism>
<reference evidence="2 3" key="1">
    <citation type="journal article" date="2020" name="BMC Genomics">
        <title>Intraspecific diversification of the crop wild relative Brassica cretica Lam. using demographic model selection.</title>
        <authorList>
            <person name="Kioukis A."/>
            <person name="Michalopoulou V.A."/>
            <person name="Briers L."/>
            <person name="Pirintsos S."/>
            <person name="Studholme D.J."/>
            <person name="Pavlidis P."/>
            <person name="Sarris P.F."/>
        </authorList>
    </citation>
    <scope>NUCLEOTIDE SEQUENCE [LARGE SCALE GENOMIC DNA]</scope>
    <source>
        <strain evidence="3">cv. PFS-1207/04</strain>
    </source>
</reference>
<dbReference type="Proteomes" id="UP000266723">
    <property type="component" value="Unassembled WGS sequence"/>
</dbReference>
<feature type="compositionally biased region" description="Basic and acidic residues" evidence="1">
    <location>
        <begin position="136"/>
        <end position="146"/>
    </location>
</feature>
<gene>
    <name evidence="2" type="ORF">DY000_02063841</name>
</gene>
<keyword evidence="3" id="KW-1185">Reference proteome</keyword>
<dbReference type="EMBL" id="QGKV02001556">
    <property type="protein sequence ID" value="KAF3517415.1"/>
    <property type="molecule type" value="Genomic_DNA"/>
</dbReference>
<feature type="region of interest" description="Disordered" evidence="1">
    <location>
        <begin position="125"/>
        <end position="160"/>
    </location>
</feature>
<evidence type="ECO:0000313" key="3">
    <source>
        <dbReference type="Proteomes" id="UP000266723"/>
    </source>
</evidence>
<feature type="region of interest" description="Disordered" evidence="1">
    <location>
        <begin position="13"/>
        <end position="50"/>
    </location>
</feature>
<feature type="compositionally biased region" description="Polar residues" evidence="1">
    <location>
        <begin position="125"/>
        <end position="135"/>
    </location>
</feature>
<evidence type="ECO:0000256" key="1">
    <source>
        <dbReference type="SAM" id="MobiDB-lite"/>
    </source>
</evidence>
<proteinExistence type="predicted"/>
<evidence type="ECO:0000313" key="2">
    <source>
        <dbReference type="EMBL" id="KAF3517415.1"/>
    </source>
</evidence>
<comment type="caution">
    <text evidence="2">The sequence shown here is derived from an EMBL/GenBank/DDBJ whole genome shotgun (WGS) entry which is preliminary data.</text>
</comment>